<evidence type="ECO:0000256" key="1">
    <source>
        <dbReference type="SAM" id="SignalP"/>
    </source>
</evidence>
<organism evidence="2 3">
    <name type="scientific">Nakamurella alba</name>
    <dbReference type="NCBI Taxonomy" id="2665158"/>
    <lineage>
        <taxon>Bacteria</taxon>
        <taxon>Bacillati</taxon>
        <taxon>Actinomycetota</taxon>
        <taxon>Actinomycetes</taxon>
        <taxon>Nakamurellales</taxon>
        <taxon>Nakamurellaceae</taxon>
        <taxon>Nakamurella</taxon>
    </lineage>
</organism>
<keyword evidence="3" id="KW-1185">Reference proteome</keyword>
<keyword evidence="1" id="KW-0732">Signal</keyword>
<protein>
    <submittedName>
        <fullName evidence="2">Uncharacterized protein</fullName>
    </submittedName>
</protein>
<dbReference type="PROSITE" id="PS51257">
    <property type="entry name" value="PROKAR_LIPOPROTEIN"/>
    <property type="match status" value="1"/>
</dbReference>
<reference evidence="2 3" key="1">
    <citation type="submission" date="2019-11" db="EMBL/GenBank/DDBJ databases">
        <authorList>
            <person name="Jiang L.-Q."/>
        </authorList>
    </citation>
    <scope>NUCLEOTIDE SEQUENCE [LARGE SCALE GENOMIC DNA]</scope>
    <source>
        <strain evidence="2 3">YIM 132087</strain>
    </source>
</reference>
<comment type="caution">
    <text evidence="2">The sequence shown here is derived from an EMBL/GenBank/DDBJ whole genome shotgun (WGS) entry which is preliminary data.</text>
</comment>
<evidence type="ECO:0000313" key="2">
    <source>
        <dbReference type="EMBL" id="MTD16933.1"/>
    </source>
</evidence>
<evidence type="ECO:0000313" key="3">
    <source>
        <dbReference type="Proteomes" id="UP000460221"/>
    </source>
</evidence>
<dbReference type="EMBL" id="WLYK01000012">
    <property type="protein sequence ID" value="MTD16933.1"/>
    <property type="molecule type" value="Genomic_DNA"/>
</dbReference>
<dbReference type="AlphaFoldDB" id="A0A7K1FUQ4"/>
<accession>A0A7K1FUQ4</accession>
<sequence>MRVGARALVAFVAGMVLLAGCGGSSSTSSGEPPVPADVRGPLLVDCWNDTLTELDPASAARGRSFAFAAEDDGAVRLCDWSPGDGAGGVTAYRADGTLLAASRSGDDDSSHAGFLDVATGTFTDLSARLRLDANGDYTDEGSGVDDFAGPVKDRVLGFAPDGSLLFVRAAKRYAAAAPGYTDFRRLPDDELIGLTSPDGSRTAGTSLWSGVLSLPAGTPDVPPGTDTDPADVRTPAGFAPIALLGEDVAEDVGCDRIGWIDDATLLCQDTGSVTLVDLSGAQLVAATDLAEQVASCSLCWTSSWIWTLPAGSVRDATPASSRELFGFVADPARGVAWFLADAGTAIRLYSIGSRRGATPKLVGEFQVGDDPTGSSWTGLLVR</sequence>
<proteinExistence type="predicted"/>
<feature type="chain" id="PRO_5039479368" evidence="1">
    <location>
        <begin position="19"/>
        <end position="382"/>
    </location>
</feature>
<feature type="signal peptide" evidence="1">
    <location>
        <begin position="1"/>
        <end position="18"/>
    </location>
</feature>
<dbReference type="RefSeq" id="WP_154770935.1">
    <property type="nucleotide sequence ID" value="NZ_WLYK01000012.1"/>
</dbReference>
<dbReference type="Proteomes" id="UP000460221">
    <property type="component" value="Unassembled WGS sequence"/>
</dbReference>
<gene>
    <name evidence="2" type="ORF">GIS00_23645</name>
</gene>
<name>A0A7K1FUQ4_9ACTN</name>